<evidence type="ECO:0000256" key="15">
    <source>
        <dbReference type="ARBA" id="ARBA00022963"/>
    </source>
</evidence>
<comment type="catalytic activity">
    <reaction evidence="1">
        <text>a 1,2-diacyl-sn-glycero-3-phosphocholine + H2O = a 2-acyl-sn-glycero-3-phosphocholine + a fatty acid + H(+)</text>
        <dbReference type="Rhea" id="RHEA:18689"/>
        <dbReference type="ChEBI" id="CHEBI:15377"/>
        <dbReference type="ChEBI" id="CHEBI:15378"/>
        <dbReference type="ChEBI" id="CHEBI:28868"/>
        <dbReference type="ChEBI" id="CHEBI:57643"/>
        <dbReference type="ChEBI" id="CHEBI:57875"/>
        <dbReference type="EC" id="3.1.1.32"/>
    </reaction>
</comment>
<evidence type="ECO:0000256" key="23">
    <source>
        <dbReference type="ARBA" id="ARBA00047668"/>
    </source>
</evidence>
<comment type="function">
    <text evidence="21">Catalyzes the hydrolysis of triglycerides and phospholipids present in circulating plasma lipoproteins, including chylomicrons, intermediate density lipoproteins (IDL), low density lipoproteins (LDL) of large size and high density lipoproteins (HDL), releasing free fatty acids (FFA) and smaller lipoprotein particles. Also exhibits lysophospholipase activity. Can hydrolyze both neutral lipid and phospholipid substrates but shows a greater binding affinity for neutral lipid substrates than phospholipid substrates. In native LDL, preferentially hydrolyzes the phosphatidylcholine species containing polyunsaturated fatty acids at sn-2 position.</text>
</comment>
<comment type="subcellular location">
    <subcellularLocation>
        <location evidence="3">Secreted</location>
    </subcellularLocation>
</comment>
<dbReference type="PANTHER" id="PTHR11610">
    <property type="entry name" value="LIPASE"/>
    <property type="match status" value="1"/>
</dbReference>
<evidence type="ECO:0000256" key="22">
    <source>
        <dbReference type="ARBA" id="ARBA00047643"/>
    </source>
</evidence>
<keyword evidence="10" id="KW-0964">Secreted</keyword>
<evidence type="ECO:0000256" key="2">
    <source>
        <dbReference type="ARBA" id="ARBA00001024"/>
    </source>
</evidence>
<dbReference type="SMART" id="SM00308">
    <property type="entry name" value="LH2"/>
    <property type="match status" value="1"/>
</dbReference>
<dbReference type="SUPFAM" id="SSF49723">
    <property type="entry name" value="Lipase/lipooxygenase domain (PLAT/LH2 domain)"/>
    <property type="match status" value="1"/>
</dbReference>
<name>A0A8B9LKE7_ASTMX</name>
<keyword evidence="12" id="KW-0732">Signal</keyword>
<dbReference type="PROSITE" id="PS50095">
    <property type="entry name" value="PLAT"/>
    <property type="match status" value="1"/>
</dbReference>
<evidence type="ECO:0000256" key="21">
    <source>
        <dbReference type="ARBA" id="ARBA00045615"/>
    </source>
</evidence>
<keyword evidence="11" id="KW-0358">Heparin-binding</keyword>
<comment type="catalytic activity">
    <reaction evidence="30">
        <text>1,2,3-tri-(9Z-octadecenoyl)-glycerol + H2O = 2,3-di-(9Z)-octadecenoyl-sn-glycerol + (9Z)-octadecenoate + H(+)</text>
        <dbReference type="Rhea" id="RHEA:38391"/>
        <dbReference type="ChEBI" id="CHEBI:15377"/>
        <dbReference type="ChEBI" id="CHEBI:15378"/>
        <dbReference type="ChEBI" id="CHEBI:30823"/>
        <dbReference type="ChEBI" id="CHEBI:53753"/>
        <dbReference type="ChEBI" id="CHEBI:75824"/>
    </reaction>
    <physiologicalReaction direction="left-to-right" evidence="30">
        <dbReference type="Rhea" id="RHEA:38392"/>
    </physiologicalReaction>
</comment>
<dbReference type="InterPro" id="IPR036392">
    <property type="entry name" value="PLAT/LH2_dom_sf"/>
</dbReference>
<evidence type="ECO:0000256" key="32">
    <source>
        <dbReference type="PIRSR" id="PIRSR000865-1"/>
    </source>
</evidence>
<feature type="active site" description="Charge relay system" evidence="32">
    <location>
        <position position="298"/>
    </location>
</feature>
<dbReference type="InterPro" id="IPR013818">
    <property type="entry name" value="Lipase"/>
</dbReference>
<evidence type="ECO:0000256" key="13">
    <source>
        <dbReference type="ARBA" id="ARBA00022801"/>
    </source>
</evidence>
<sequence length="533" mass="59475">ISIPLFLEMTDTEVGGTGATMKIITKTALSFIFLILLTITGSQLEAKENTTGAVEEVHQTNDVKEPLVVKSTFHMHLQGNVFEDMCKILPFHPDTLHTCNYNTSSPLVIIIHGWTLNGIMEEWIYRMASALKTRLGHVNVLINDWRPLAFKPYPVAAKNSRQVGLDVATLLQWLEETTQLSMDKVHLIGYSLGAHVAGFAGSHFKKARKLGRITGLDPAGPNFEGVPAFDRLSPDDAKFVDAVHTFSKTGIGIRQSVGHADFYPNGGSFQPGCKITDIYENVYYFGLQGLPKTIKCAHQRAVHLFTDSLLNTDKEMTGFRCRNDAAFDKGLCLDCKKNRCNTLGYGIKKVHTKGTKGFYLKTGPQTPFKVYHYQVKVMLVNLIEPVRASLSISVTGTKGETTPQSVTLSQEYAENTTYSSLFAVDSELGELQALRLHWKEERSWWTHVTDFMSGSGSRQDTELSVARIRLKSGESQEKTWFCGQAGNITHLKPLEEQEFVRCPPDTFKRRTISGTSSLLQKRKKEKSLCTSSH</sequence>
<evidence type="ECO:0000256" key="28">
    <source>
        <dbReference type="ARBA" id="ARBA00048386"/>
    </source>
</evidence>
<dbReference type="GO" id="GO:0034364">
    <property type="term" value="C:high-density lipoprotein particle"/>
    <property type="evidence" value="ECO:0007669"/>
    <property type="project" value="UniProtKB-KW"/>
</dbReference>
<dbReference type="Gene3D" id="3.40.50.1820">
    <property type="entry name" value="alpha/beta hydrolase"/>
    <property type="match status" value="1"/>
</dbReference>
<evidence type="ECO:0000256" key="24">
    <source>
        <dbReference type="ARBA" id="ARBA00047699"/>
    </source>
</evidence>
<evidence type="ECO:0000256" key="17">
    <source>
        <dbReference type="ARBA" id="ARBA00023180"/>
    </source>
</evidence>
<dbReference type="EC" id="3.1.1.5" evidence="7"/>
<evidence type="ECO:0000256" key="30">
    <source>
        <dbReference type="ARBA" id="ARBA00049452"/>
    </source>
</evidence>
<evidence type="ECO:0000256" key="26">
    <source>
        <dbReference type="ARBA" id="ARBA00048377"/>
    </source>
</evidence>
<dbReference type="InterPro" id="IPR016272">
    <property type="entry name" value="Lipase_LIPH"/>
</dbReference>
<dbReference type="GO" id="GO:0016042">
    <property type="term" value="P:lipid catabolic process"/>
    <property type="evidence" value="ECO:0007669"/>
    <property type="project" value="UniProtKB-KW"/>
</dbReference>
<keyword evidence="33" id="KW-0106">Calcium</keyword>
<dbReference type="PANTHER" id="PTHR11610:SF2">
    <property type="entry name" value="HEPATIC TRIACYLGLYCEROL LIPASE"/>
    <property type="match status" value="1"/>
</dbReference>
<evidence type="ECO:0000256" key="9">
    <source>
        <dbReference type="ARBA" id="ARBA00019624"/>
    </source>
</evidence>
<dbReference type="InterPro" id="IPR002333">
    <property type="entry name" value="Lipase_hep"/>
</dbReference>
<comment type="similarity">
    <text evidence="4 35">Belongs to the AB hydrolase superfamily. Lipase family.</text>
</comment>
<feature type="active site" description="Nucleophile" evidence="32">
    <location>
        <position position="191"/>
    </location>
</feature>
<evidence type="ECO:0000256" key="14">
    <source>
        <dbReference type="ARBA" id="ARBA00022850"/>
    </source>
</evidence>
<feature type="binding site" evidence="33">
    <location>
        <position position="236"/>
    </location>
    <ligand>
        <name>Ca(2+)</name>
        <dbReference type="ChEBI" id="CHEBI:29108"/>
    </ligand>
</feature>
<evidence type="ECO:0000259" key="36">
    <source>
        <dbReference type="PROSITE" id="PS50095"/>
    </source>
</evidence>
<organism evidence="37 38">
    <name type="scientific">Astyanax mexicanus</name>
    <name type="common">Blind cave fish</name>
    <name type="synonym">Astyanax fasciatus mexicanus</name>
    <dbReference type="NCBI Taxonomy" id="7994"/>
    <lineage>
        <taxon>Eukaryota</taxon>
        <taxon>Metazoa</taxon>
        <taxon>Chordata</taxon>
        <taxon>Craniata</taxon>
        <taxon>Vertebrata</taxon>
        <taxon>Euteleostomi</taxon>
        <taxon>Actinopterygii</taxon>
        <taxon>Neopterygii</taxon>
        <taxon>Teleostei</taxon>
        <taxon>Ostariophysi</taxon>
        <taxon>Characiformes</taxon>
        <taxon>Characoidei</taxon>
        <taxon>Acestrorhamphidae</taxon>
        <taxon>Acestrorhamphinae</taxon>
        <taxon>Astyanax</taxon>
    </lineage>
</organism>
<comment type="catalytic activity">
    <reaction evidence="2">
        <text>a triacylglycerol + H2O = a diacylglycerol + a fatty acid + H(+)</text>
        <dbReference type="Rhea" id="RHEA:12044"/>
        <dbReference type="ChEBI" id="CHEBI:15377"/>
        <dbReference type="ChEBI" id="CHEBI:15378"/>
        <dbReference type="ChEBI" id="CHEBI:17855"/>
        <dbReference type="ChEBI" id="CHEBI:18035"/>
        <dbReference type="ChEBI" id="CHEBI:28868"/>
        <dbReference type="EC" id="3.1.1.3"/>
    </reaction>
</comment>
<evidence type="ECO:0000256" key="5">
    <source>
        <dbReference type="ARBA" id="ARBA00011738"/>
    </source>
</evidence>
<dbReference type="GO" id="GO:0008201">
    <property type="term" value="F:heparin binding"/>
    <property type="evidence" value="ECO:0007669"/>
    <property type="project" value="UniProtKB-KW"/>
</dbReference>
<comment type="catalytic activity">
    <reaction evidence="23">
        <text>1,2-dihexadecanoyl-sn-glycero-3-phosphocholine + H2O = hexadecanoyl-sn-glycero-3-phosphocholine + hexadecanoate + H(+)</text>
        <dbReference type="Rhea" id="RHEA:41384"/>
        <dbReference type="ChEBI" id="CHEBI:7896"/>
        <dbReference type="ChEBI" id="CHEBI:15377"/>
        <dbReference type="ChEBI" id="CHEBI:15378"/>
        <dbReference type="ChEBI" id="CHEBI:64563"/>
        <dbReference type="ChEBI" id="CHEBI:72999"/>
    </reaction>
    <physiologicalReaction direction="left-to-right" evidence="23">
        <dbReference type="Rhea" id="RHEA:41385"/>
    </physiologicalReaction>
</comment>
<comment type="catalytic activity">
    <reaction evidence="31">
        <text>a 1-acyl-sn-glycero-3-phosphocholine + H2O = sn-glycerol 3-phosphocholine + a fatty acid + H(+)</text>
        <dbReference type="Rhea" id="RHEA:15177"/>
        <dbReference type="ChEBI" id="CHEBI:15377"/>
        <dbReference type="ChEBI" id="CHEBI:15378"/>
        <dbReference type="ChEBI" id="CHEBI:16870"/>
        <dbReference type="ChEBI" id="CHEBI:28868"/>
        <dbReference type="ChEBI" id="CHEBI:58168"/>
        <dbReference type="EC" id="3.1.1.5"/>
    </reaction>
</comment>
<evidence type="ECO:0000256" key="6">
    <source>
        <dbReference type="ARBA" id="ARBA00013179"/>
    </source>
</evidence>
<evidence type="ECO:0000256" key="25">
    <source>
        <dbReference type="ARBA" id="ARBA00048284"/>
    </source>
</evidence>
<evidence type="ECO:0000256" key="34">
    <source>
        <dbReference type="PROSITE-ProRule" id="PRU00152"/>
    </source>
</evidence>
<keyword evidence="14" id="KW-0345">HDL</keyword>
<feature type="active site" description="Charge relay system" evidence="32">
    <location>
        <position position="217"/>
    </location>
</feature>
<dbReference type="FunFam" id="3.40.50.1820:FF:000441">
    <property type="entry name" value="Lipoprotein lipase"/>
    <property type="match status" value="1"/>
</dbReference>
<evidence type="ECO:0000256" key="8">
    <source>
        <dbReference type="ARBA" id="ARBA00013279"/>
    </source>
</evidence>
<evidence type="ECO:0000256" key="16">
    <source>
        <dbReference type="ARBA" id="ARBA00023098"/>
    </source>
</evidence>
<keyword evidence="13" id="KW-0378">Hydrolase</keyword>
<evidence type="ECO:0000256" key="4">
    <source>
        <dbReference type="ARBA" id="ARBA00010701"/>
    </source>
</evidence>
<comment type="catalytic activity">
    <reaction evidence="25">
        <text>1-(9Z-octadecenoyl)-sn-glycero-3-phospho-L-serine + H2O = sn-glycero-3-phospho-L-serine + (9Z)-octadecenoate + H(+)</text>
        <dbReference type="Rhea" id="RHEA:40499"/>
        <dbReference type="ChEBI" id="CHEBI:15377"/>
        <dbReference type="ChEBI" id="CHEBI:15378"/>
        <dbReference type="ChEBI" id="CHEBI:30823"/>
        <dbReference type="ChEBI" id="CHEBI:64765"/>
        <dbReference type="ChEBI" id="CHEBI:74617"/>
    </reaction>
    <physiologicalReaction direction="left-to-right" evidence="25">
        <dbReference type="Rhea" id="RHEA:40500"/>
    </physiologicalReaction>
</comment>
<dbReference type="PRINTS" id="PR00824">
    <property type="entry name" value="HEPLIPASE"/>
</dbReference>
<evidence type="ECO:0000256" key="10">
    <source>
        <dbReference type="ARBA" id="ARBA00022525"/>
    </source>
</evidence>
<comment type="catalytic activity">
    <reaction evidence="24">
        <text>1,3-di-(9Z-octadecenoyl)-glycerol + H2O = 3-(9Z-octadecenoyl)-sn-glycerol + (9Z)-octadecenoate + H(+)</text>
        <dbReference type="Rhea" id="RHEA:38651"/>
        <dbReference type="ChEBI" id="CHEBI:15377"/>
        <dbReference type="ChEBI" id="CHEBI:15378"/>
        <dbReference type="ChEBI" id="CHEBI:30823"/>
        <dbReference type="ChEBI" id="CHEBI:75735"/>
        <dbReference type="ChEBI" id="CHEBI:75938"/>
    </reaction>
    <physiologicalReaction direction="left-to-right" evidence="24">
        <dbReference type="Rhea" id="RHEA:38652"/>
    </physiologicalReaction>
</comment>
<proteinExistence type="inferred from homology"/>
<dbReference type="InterPro" id="IPR000734">
    <property type="entry name" value="TAG_lipase"/>
</dbReference>
<dbReference type="Ensembl" id="ENSAMXT00005056475.1">
    <property type="protein sequence ID" value="ENSAMXP00005052187.1"/>
    <property type="gene ID" value="ENSAMXG00005023501.1"/>
</dbReference>
<comment type="catalytic activity">
    <reaction evidence="29">
        <text>1-hexadecanoyl-sn-glycero-3-phosphocholine + H2O = sn-glycerol 3-phosphocholine + hexadecanoate + H(+)</text>
        <dbReference type="Rhea" id="RHEA:40435"/>
        <dbReference type="ChEBI" id="CHEBI:7896"/>
        <dbReference type="ChEBI" id="CHEBI:15377"/>
        <dbReference type="ChEBI" id="CHEBI:15378"/>
        <dbReference type="ChEBI" id="CHEBI:16870"/>
        <dbReference type="ChEBI" id="CHEBI:72998"/>
    </reaction>
    <physiologicalReaction direction="left-to-right" evidence="29">
        <dbReference type="Rhea" id="RHEA:40436"/>
    </physiologicalReaction>
</comment>
<dbReference type="AlphaFoldDB" id="A0A8B9LKE7"/>
<comment type="catalytic activity">
    <reaction evidence="22">
        <text>1,2-di-(9Z-octadecenoyl)-sn-glycero-3-phosphocholine + H2O = (9Z-octadecenoyl)-sn-glycero-3-phosphocholine + (9Z)-octadecenoate + H(+)</text>
        <dbReference type="Rhea" id="RHEA:38699"/>
        <dbReference type="ChEBI" id="CHEBI:15377"/>
        <dbReference type="ChEBI" id="CHEBI:15378"/>
        <dbReference type="ChEBI" id="CHEBI:30823"/>
        <dbReference type="ChEBI" id="CHEBI:74669"/>
        <dbReference type="ChEBI" id="CHEBI:76083"/>
    </reaction>
    <physiologicalReaction direction="left-to-right" evidence="22">
        <dbReference type="Rhea" id="RHEA:38700"/>
    </physiologicalReaction>
</comment>
<dbReference type="EC" id="3.1.1.3" evidence="8"/>
<keyword evidence="15" id="KW-0442">Lipid degradation</keyword>
<evidence type="ECO:0000256" key="27">
    <source>
        <dbReference type="ARBA" id="ARBA00048382"/>
    </source>
</evidence>
<dbReference type="InterPro" id="IPR033906">
    <property type="entry name" value="Lipase_N"/>
</dbReference>
<evidence type="ECO:0000256" key="29">
    <source>
        <dbReference type="ARBA" id="ARBA00048656"/>
    </source>
</evidence>
<dbReference type="Pfam" id="PF01477">
    <property type="entry name" value="PLAT"/>
    <property type="match status" value="1"/>
</dbReference>
<dbReference type="GO" id="GO:0008970">
    <property type="term" value="F:phospholipase A1 activity"/>
    <property type="evidence" value="ECO:0007669"/>
    <property type="project" value="UniProtKB-EC"/>
</dbReference>
<dbReference type="Proteomes" id="UP000694621">
    <property type="component" value="Unplaced"/>
</dbReference>
<protein>
    <recommendedName>
        <fullName evidence="9">Hepatic triacylglycerol lipase</fullName>
        <ecNumber evidence="8">3.1.1.3</ecNumber>
        <ecNumber evidence="6">3.1.1.32</ecNumber>
        <ecNumber evidence="7">3.1.1.5</ecNumber>
    </recommendedName>
    <alternativeName>
        <fullName evidence="19">Lipase member C</fullName>
    </alternativeName>
    <alternativeName>
        <fullName evidence="18">Lysophospholipase</fullName>
    </alternativeName>
    <alternativeName>
        <fullName evidence="20">Phospholipase A1</fullName>
    </alternativeName>
</protein>
<comment type="caution">
    <text evidence="34">Lacks conserved residue(s) required for the propagation of feature annotation.</text>
</comment>
<evidence type="ECO:0000256" key="12">
    <source>
        <dbReference type="ARBA" id="ARBA00022729"/>
    </source>
</evidence>
<evidence type="ECO:0000313" key="38">
    <source>
        <dbReference type="Proteomes" id="UP000694621"/>
    </source>
</evidence>
<dbReference type="PRINTS" id="PR00821">
    <property type="entry name" value="TAGLIPASE"/>
</dbReference>
<evidence type="ECO:0000313" key="37">
    <source>
        <dbReference type="Ensembl" id="ENSAMXP00005052187.1"/>
    </source>
</evidence>
<dbReference type="InterPro" id="IPR001024">
    <property type="entry name" value="PLAT/LH2_dom"/>
</dbReference>
<reference evidence="37" key="1">
    <citation type="submission" date="2025-08" db="UniProtKB">
        <authorList>
            <consortium name="Ensembl"/>
        </authorList>
    </citation>
    <scope>IDENTIFICATION</scope>
</reference>
<evidence type="ECO:0000256" key="31">
    <source>
        <dbReference type="ARBA" id="ARBA00049531"/>
    </source>
</evidence>
<dbReference type="InterPro" id="IPR029058">
    <property type="entry name" value="AB_hydrolase_fold"/>
</dbReference>
<dbReference type="GO" id="GO:0004465">
    <property type="term" value="F:lipoprotein lipase activity"/>
    <property type="evidence" value="ECO:0007669"/>
    <property type="project" value="TreeGrafter"/>
</dbReference>
<comment type="catalytic activity">
    <reaction evidence="27">
        <text>1,2-di-(9Z-octadecenoyl)-sn-glycerol + H2O = 2-(9Z-octadecenoyl)-glycerol + (9Z)-octadecenoate + H(+)</text>
        <dbReference type="Rhea" id="RHEA:38511"/>
        <dbReference type="ChEBI" id="CHEBI:15377"/>
        <dbReference type="ChEBI" id="CHEBI:15378"/>
        <dbReference type="ChEBI" id="CHEBI:30823"/>
        <dbReference type="ChEBI" id="CHEBI:52333"/>
        <dbReference type="ChEBI" id="CHEBI:73990"/>
    </reaction>
    <physiologicalReaction direction="left-to-right" evidence="27">
        <dbReference type="Rhea" id="RHEA:38512"/>
    </physiologicalReaction>
</comment>
<comment type="catalytic activity">
    <reaction evidence="28">
        <text>1,2,3-tri-(9Z-octadecenoyl)-glycerol + H2O = di-(9Z)-octadecenoylglycerol + (9Z)-octadecenoate + H(+)</text>
        <dbReference type="Rhea" id="RHEA:38575"/>
        <dbReference type="ChEBI" id="CHEBI:15377"/>
        <dbReference type="ChEBI" id="CHEBI:15378"/>
        <dbReference type="ChEBI" id="CHEBI:30823"/>
        <dbReference type="ChEBI" id="CHEBI:53753"/>
        <dbReference type="ChEBI" id="CHEBI:75945"/>
    </reaction>
    <physiologicalReaction direction="left-to-right" evidence="28">
        <dbReference type="Rhea" id="RHEA:38576"/>
    </physiologicalReaction>
</comment>
<dbReference type="CDD" id="cd00707">
    <property type="entry name" value="Pancreat_lipase_like"/>
    <property type="match status" value="1"/>
</dbReference>
<evidence type="ECO:0000256" key="7">
    <source>
        <dbReference type="ARBA" id="ARBA00013274"/>
    </source>
</evidence>
<feature type="domain" description="PLAT" evidence="36">
    <location>
        <begin position="371"/>
        <end position="501"/>
    </location>
</feature>
<dbReference type="GO" id="GO:0046872">
    <property type="term" value="F:metal ion binding"/>
    <property type="evidence" value="ECO:0007669"/>
    <property type="project" value="UniProtKB-KW"/>
</dbReference>
<evidence type="ECO:0000256" key="3">
    <source>
        <dbReference type="ARBA" id="ARBA00004613"/>
    </source>
</evidence>
<keyword evidence="17" id="KW-0325">Glycoprotein</keyword>
<comment type="catalytic activity">
    <reaction evidence="26">
        <text>1,2,3-tributanoylglycerol + H2O = dibutanoylglycerol + butanoate + H(+)</text>
        <dbReference type="Rhea" id="RHEA:40475"/>
        <dbReference type="ChEBI" id="CHEBI:15377"/>
        <dbReference type="ChEBI" id="CHEBI:15378"/>
        <dbReference type="ChEBI" id="CHEBI:17968"/>
        <dbReference type="ChEBI" id="CHEBI:35020"/>
        <dbReference type="ChEBI" id="CHEBI:76478"/>
    </reaction>
    <physiologicalReaction direction="left-to-right" evidence="26">
        <dbReference type="Rhea" id="RHEA:40476"/>
    </physiologicalReaction>
</comment>
<comment type="subunit">
    <text evidence="5">Homodimer.</text>
</comment>
<dbReference type="GO" id="GO:0034185">
    <property type="term" value="F:apolipoprotein binding"/>
    <property type="evidence" value="ECO:0007669"/>
    <property type="project" value="TreeGrafter"/>
</dbReference>
<accession>A0A8B9LKE7</accession>
<feature type="binding site" evidence="33">
    <location>
        <position position="231"/>
    </location>
    <ligand>
        <name>Ca(2+)</name>
        <dbReference type="ChEBI" id="CHEBI:29108"/>
    </ligand>
</feature>
<dbReference type="Pfam" id="PF00151">
    <property type="entry name" value="Lipase"/>
    <property type="match status" value="1"/>
</dbReference>
<evidence type="ECO:0000256" key="1">
    <source>
        <dbReference type="ARBA" id="ARBA00000111"/>
    </source>
</evidence>
<dbReference type="SUPFAM" id="SSF53474">
    <property type="entry name" value="alpha/beta-Hydrolases"/>
    <property type="match status" value="1"/>
</dbReference>
<keyword evidence="16" id="KW-0443">Lipid metabolism</keyword>
<dbReference type="Gene3D" id="2.60.60.20">
    <property type="entry name" value="PLAT/LH2 domain"/>
    <property type="match status" value="1"/>
</dbReference>
<evidence type="ECO:0000256" key="19">
    <source>
        <dbReference type="ARBA" id="ARBA00030539"/>
    </source>
</evidence>
<dbReference type="GO" id="GO:0004622">
    <property type="term" value="F:phosphatidylcholine lysophospholipase activity"/>
    <property type="evidence" value="ECO:0007669"/>
    <property type="project" value="UniProtKB-EC"/>
</dbReference>
<dbReference type="EC" id="3.1.1.32" evidence="6"/>
<evidence type="ECO:0000256" key="35">
    <source>
        <dbReference type="RuleBase" id="RU004262"/>
    </source>
</evidence>
<evidence type="ECO:0000256" key="11">
    <source>
        <dbReference type="ARBA" id="ARBA00022674"/>
    </source>
</evidence>
<dbReference type="PIRSF" id="PIRSF000865">
    <property type="entry name" value="Lipoprotein_lipase_LIPH"/>
    <property type="match status" value="1"/>
</dbReference>
<keyword evidence="33" id="KW-0479">Metal-binding</keyword>
<evidence type="ECO:0000256" key="18">
    <source>
        <dbReference type="ARBA" id="ARBA00029723"/>
    </source>
</evidence>
<evidence type="ECO:0000256" key="20">
    <source>
        <dbReference type="ARBA" id="ARBA00031180"/>
    </source>
</evidence>
<evidence type="ECO:0000256" key="33">
    <source>
        <dbReference type="PIRSR" id="PIRSR000865-2"/>
    </source>
</evidence>